<dbReference type="EMBL" id="VJMH01006219">
    <property type="protein sequence ID" value="KAF0691036.1"/>
    <property type="molecule type" value="Genomic_DNA"/>
</dbReference>
<organism evidence="2 3">
    <name type="scientific">Aphanomyces stellatus</name>
    <dbReference type="NCBI Taxonomy" id="120398"/>
    <lineage>
        <taxon>Eukaryota</taxon>
        <taxon>Sar</taxon>
        <taxon>Stramenopiles</taxon>
        <taxon>Oomycota</taxon>
        <taxon>Saprolegniomycetes</taxon>
        <taxon>Saprolegniales</taxon>
        <taxon>Verrucalvaceae</taxon>
        <taxon>Aphanomyces</taxon>
    </lineage>
</organism>
<reference evidence="2 3" key="1">
    <citation type="submission" date="2019-03" db="EMBL/GenBank/DDBJ databases">
        <authorList>
            <person name="Gaulin E."/>
            <person name="Dumas B."/>
        </authorList>
    </citation>
    <scope>NUCLEOTIDE SEQUENCE [LARGE SCALE GENOMIC DNA]</scope>
    <source>
        <strain evidence="2">CBS 568.67</strain>
    </source>
</reference>
<accession>A0A485L8W0</accession>
<dbReference type="Proteomes" id="UP000332933">
    <property type="component" value="Unassembled WGS sequence"/>
</dbReference>
<dbReference type="AlphaFoldDB" id="A0A485L8W0"/>
<evidence type="ECO:0000313" key="3">
    <source>
        <dbReference type="Proteomes" id="UP000332933"/>
    </source>
</evidence>
<name>A0A485L8W0_9STRA</name>
<sequence>MKFEDISAPVLLSPHGGSADGRSHIELLKSLYTYYVGSWATGVSAEDASGDGSNQTDITGHDWLCVEEYGGFIFTGPRLRRECIVVDQPQHLLRCNVSKQIMPLGNISMVIPIEDRSQDAAASTPPRWKVLLQDSKQYQEWAIHFPTEDHMQQWVSLLRTVMDATHCQGFIRDRVILSPSPVQL</sequence>
<reference evidence="1" key="2">
    <citation type="submission" date="2019-06" db="EMBL/GenBank/DDBJ databases">
        <title>Genomics analysis of Aphanomyces spp. identifies a new class of oomycete effector associated with host adaptation.</title>
        <authorList>
            <person name="Gaulin E."/>
        </authorList>
    </citation>
    <scope>NUCLEOTIDE SEQUENCE</scope>
    <source>
        <strain evidence="1">CBS 578.67</strain>
    </source>
</reference>
<dbReference type="EMBL" id="CAADRA010006240">
    <property type="protein sequence ID" value="VFT94399.1"/>
    <property type="molecule type" value="Genomic_DNA"/>
</dbReference>
<protein>
    <submittedName>
        <fullName evidence="2">Aste57867_17648 protein</fullName>
    </submittedName>
</protein>
<evidence type="ECO:0000313" key="1">
    <source>
        <dbReference type="EMBL" id="KAF0691036.1"/>
    </source>
</evidence>
<gene>
    <name evidence="2" type="primary">Aste57867_17648</name>
    <name evidence="1" type="ORF">As57867_017587</name>
    <name evidence="2" type="ORF">ASTE57867_17648</name>
</gene>
<dbReference type="SUPFAM" id="SSF50729">
    <property type="entry name" value="PH domain-like"/>
    <property type="match status" value="1"/>
</dbReference>
<keyword evidence="3" id="KW-1185">Reference proteome</keyword>
<proteinExistence type="predicted"/>
<dbReference type="OrthoDB" id="10452711at2759"/>
<evidence type="ECO:0000313" key="2">
    <source>
        <dbReference type="EMBL" id="VFT94399.1"/>
    </source>
</evidence>